<keyword evidence="3" id="KW-1185">Reference proteome</keyword>
<feature type="transmembrane region" description="Helical" evidence="1">
    <location>
        <begin position="353"/>
        <end position="382"/>
    </location>
</feature>
<accession>A0ABU2ZS32</accession>
<dbReference type="PIRSF" id="PIRSF002746">
    <property type="entry name" value="Gluconate_transporter"/>
    <property type="match status" value="1"/>
</dbReference>
<dbReference type="Pfam" id="PF02447">
    <property type="entry name" value="GntP_permease"/>
    <property type="match status" value="1"/>
</dbReference>
<feature type="transmembrane region" description="Helical" evidence="1">
    <location>
        <begin position="271"/>
        <end position="296"/>
    </location>
</feature>
<feature type="transmembrane region" description="Helical" evidence="1">
    <location>
        <begin position="65"/>
        <end position="86"/>
    </location>
</feature>
<feature type="transmembrane region" description="Helical" evidence="1">
    <location>
        <begin position="185"/>
        <end position="208"/>
    </location>
</feature>
<dbReference type="PANTHER" id="PTHR30354:SF25">
    <property type="entry name" value="INNER MEMBRANE PERMEASE YGBN"/>
    <property type="match status" value="1"/>
</dbReference>
<reference evidence="2 3" key="1">
    <citation type="submission" date="2023-09" db="EMBL/GenBank/DDBJ databases">
        <authorList>
            <person name="Rey-Velasco X."/>
        </authorList>
    </citation>
    <scope>NUCLEOTIDE SEQUENCE [LARGE SCALE GENOMIC DNA]</scope>
    <source>
        <strain evidence="2 3">P117</strain>
    </source>
</reference>
<comment type="caution">
    <text evidence="2">The sequence shown here is derived from an EMBL/GenBank/DDBJ whole genome shotgun (WGS) entry which is preliminary data.</text>
</comment>
<feature type="transmembrane region" description="Helical" evidence="1">
    <location>
        <begin position="12"/>
        <end position="29"/>
    </location>
</feature>
<keyword evidence="1" id="KW-1133">Transmembrane helix</keyword>
<feature type="transmembrane region" description="Helical" evidence="1">
    <location>
        <begin position="434"/>
        <end position="458"/>
    </location>
</feature>
<feature type="transmembrane region" description="Helical" evidence="1">
    <location>
        <begin position="239"/>
        <end position="265"/>
    </location>
</feature>
<dbReference type="RefSeq" id="WP_311368956.1">
    <property type="nucleotide sequence ID" value="NZ_JAVRHX010000003.1"/>
</dbReference>
<gene>
    <name evidence="2" type="ORF">RM552_11335</name>
</gene>
<sequence length="459" mass="48099">MSEIVTTANTSYLLLVAASAIVCLLVLIVKLKLHAFIALILVSVLTAFAAGIPSNELIPTMTKSFGSTLAAVALLVGLGAMIAKILEVSGGAQVLADTLISKFGTEKAPLALGISALIFGFPIFFDAGLIVMLPIIFSVAKRFNGPILIYALPVAGALAVMHAFVPPHPGPVVAAGFLNADISVLLLVGLFVALPTWYLGAYIFGIYVGKKYSIDWQNTLLAHDPSTKAKQTPPKFSNVLLILLLPVVLIAFNTVCSTLIAAQVIQSDSTFIAFIQFIGNTPIALLTTLLLCLIMFSQRYSMQALQDLCESSLKPICSVILITGAGGMFGGVLRASGIGDALANSLQTMGLPIIVVAFVIASCIRVAQGSATVALTTTAALLSPVVISDSSLTSIDLSLIVIAIACGATVLSHFNDSGFWLVSRLFNMDEKTTLKTWTVMVTLLGLIGFVLSALLSVIL</sequence>
<dbReference type="EMBL" id="JAVRHX010000003">
    <property type="protein sequence ID" value="MDT0595440.1"/>
    <property type="molecule type" value="Genomic_DNA"/>
</dbReference>
<proteinExistence type="predicted"/>
<dbReference type="Proteomes" id="UP001253545">
    <property type="component" value="Unassembled WGS sequence"/>
</dbReference>
<keyword evidence="1" id="KW-0472">Membrane</keyword>
<name>A0ABU2ZS32_9ALTE</name>
<dbReference type="InterPro" id="IPR003474">
    <property type="entry name" value="Glcn_transporter"/>
</dbReference>
<dbReference type="PANTHER" id="PTHR30354">
    <property type="entry name" value="GNT FAMILY GLUCONATE TRANSPORTER"/>
    <property type="match status" value="1"/>
</dbReference>
<protein>
    <submittedName>
        <fullName evidence="2">GntP family permease</fullName>
    </submittedName>
</protein>
<evidence type="ECO:0000313" key="2">
    <source>
        <dbReference type="EMBL" id="MDT0595440.1"/>
    </source>
</evidence>
<evidence type="ECO:0000256" key="1">
    <source>
        <dbReference type="SAM" id="Phobius"/>
    </source>
</evidence>
<organism evidence="2 3">
    <name type="scientific">Glaciecola petra</name>
    <dbReference type="NCBI Taxonomy" id="3075602"/>
    <lineage>
        <taxon>Bacteria</taxon>
        <taxon>Pseudomonadati</taxon>
        <taxon>Pseudomonadota</taxon>
        <taxon>Gammaproteobacteria</taxon>
        <taxon>Alteromonadales</taxon>
        <taxon>Alteromonadaceae</taxon>
        <taxon>Glaciecola</taxon>
    </lineage>
</organism>
<keyword evidence="1" id="KW-0812">Transmembrane</keyword>
<feature type="transmembrane region" description="Helical" evidence="1">
    <location>
        <begin position="316"/>
        <end position="333"/>
    </location>
</feature>
<feature type="transmembrane region" description="Helical" evidence="1">
    <location>
        <begin position="110"/>
        <end position="135"/>
    </location>
</feature>
<evidence type="ECO:0000313" key="3">
    <source>
        <dbReference type="Proteomes" id="UP001253545"/>
    </source>
</evidence>
<feature type="transmembrane region" description="Helical" evidence="1">
    <location>
        <begin position="35"/>
        <end position="53"/>
    </location>
</feature>
<feature type="transmembrane region" description="Helical" evidence="1">
    <location>
        <begin position="147"/>
        <end position="165"/>
    </location>
</feature>
<dbReference type="NCBIfam" id="TIGR00791">
    <property type="entry name" value="gntP"/>
    <property type="match status" value="1"/>
</dbReference>
<feature type="transmembrane region" description="Helical" evidence="1">
    <location>
        <begin position="394"/>
        <end position="414"/>
    </location>
</feature>